<evidence type="ECO:0000313" key="2">
    <source>
        <dbReference type="EMBL" id="MBB3811677.1"/>
    </source>
</evidence>
<name>A0A7W5Z7N0_9HYPH</name>
<organism evidence="2 3">
    <name type="scientific">Pseudochelatococcus contaminans</name>
    <dbReference type="NCBI Taxonomy" id="1538103"/>
    <lineage>
        <taxon>Bacteria</taxon>
        <taxon>Pseudomonadati</taxon>
        <taxon>Pseudomonadota</taxon>
        <taxon>Alphaproteobacteria</taxon>
        <taxon>Hyphomicrobiales</taxon>
        <taxon>Chelatococcaceae</taxon>
        <taxon>Pseudochelatococcus</taxon>
    </lineage>
</organism>
<accession>A0A7W5Z7N0</accession>
<reference evidence="2 3" key="1">
    <citation type="submission" date="2020-08" db="EMBL/GenBank/DDBJ databases">
        <title>Genomic Encyclopedia of Type Strains, Phase IV (KMG-IV): sequencing the most valuable type-strain genomes for metagenomic binning, comparative biology and taxonomic classification.</title>
        <authorList>
            <person name="Goeker M."/>
        </authorList>
    </citation>
    <scope>NUCLEOTIDE SEQUENCE [LARGE SCALE GENOMIC DNA]</scope>
    <source>
        <strain evidence="2 3">DSM 28760</strain>
    </source>
</reference>
<evidence type="ECO:0000313" key="3">
    <source>
        <dbReference type="Proteomes" id="UP000537592"/>
    </source>
</evidence>
<dbReference type="Proteomes" id="UP000537592">
    <property type="component" value="Unassembled WGS sequence"/>
</dbReference>
<dbReference type="AlphaFoldDB" id="A0A7W5Z7N0"/>
<gene>
    <name evidence="1" type="ORF">FHS81_003780</name>
    <name evidence="2" type="ORF">FHS81_003799</name>
</gene>
<feature type="non-terminal residue" evidence="2">
    <location>
        <position position="1"/>
    </location>
</feature>
<keyword evidence="3" id="KW-1185">Reference proteome</keyword>
<comment type="caution">
    <text evidence="2">The sequence shown here is derived from an EMBL/GenBank/DDBJ whole genome shotgun (WGS) entry which is preliminary data.</text>
</comment>
<protein>
    <submittedName>
        <fullName evidence="2">Uncharacterized protein</fullName>
    </submittedName>
</protein>
<sequence>ADYAEREEDHGLQFQYYAPEIGIIRLTA</sequence>
<dbReference type="EMBL" id="JACICC010000040">
    <property type="protein sequence ID" value="MBB3811677.1"/>
    <property type="molecule type" value="Genomic_DNA"/>
</dbReference>
<evidence type="ECO:0000313" key="1">
    <source>
        <dbReference type="EMBL" id="MBB3811658.1"/>
    </source>
</evidence>
<proteinExistence type="predicted"/>
<dbReference type="EMBL" id="JACICC010000035">
    <property type="protein sequence ID" value="MBB3811658.1"/>
    <property type="molecule type" value="Genomic_DNA"/>
</dbReference>